<protein>
    <submittedName>
        <fullName evidence="10">Multiple sugar transport system permease protein</fullName>
    </submittedName>
</protein>
<comment type="subcellular location">
    <subcellularLocation>
        <location evidence="1 7">Cell membrane</location>
        <topology evidence="1 7">Multi-pass membrane protein</topology>
    </subcellularLocation>
</comment>
<feature type="domain" description="ABC transmembrane type-1" evidence="9">
    <location>
        <begin position="89"/>
        <end position="277"/>
    </location>
</feature>
<dbReference type="Proteomes" id="UP000553957">
    <property type="component" value="Unassembled WGS sequence"/>
</dbReference>
<evidence type="ECO:0000256" key="1">
    <source>
        <dbReference type="ARBA" id="ARBA00004651"/>
    </source>
</evidence>
<keyword evidence="2 7" id="KW-0813">Transport</keyword>
<accession>A0A841S3Q1</accession>
<comment type="caution">
    <text evidence="10">The sequence shown here is derived from an EMBL/GenBank/DDBJ whole genome shotgun (WGS) entry which is preliminary data.</text>
</comment>
<keyword evidence="5 7" id="KW-1133">Transmembrane helix</keyword>
<evidence type="ECO:0000256" key="3">
    <source>
        <dbReference type="ARBA" id="ARBA00022475"/>
    </source>
</evidence>
<dbReference type="Pfam" id="PF00528">
    <property type="entry name" value="BPD_transp_1"/>
    <property type="match status" value="1"/>
</dbReference>
<feature type="transmembrane region" description="Helical" evidence="7">
    <location>
        <begin position="158"/>
        <end position="178"/>
    </location>
</feature>
<evidence type="ECO:0000256" key="7">
    <source>
        <dbReference type="RuleBase" id="RU363032"/>
    </source>
</evidence>
<proteinExistence type="inferred from homology"/>
<keyword evidence="6 7" id="KW-0472">Membrane</keyword>
<keyword evidence="3" id="KW-1003">Cell membrane</keyword>
<evidence type="ECO:0000256" key="5">
    <source>
        <dbReference type="ARBA" id="ARBA00022989"/>
    </source>
</evidence>
<organism evidence="10 11">
    <name type="scientific">Kribbella sandramycini</name>
    <dbReference type="NCBI Taxonomy" id="60450"/>
    <lineage>
        <taxon>Bacteria</taxon>
        <taxon>Bacillati</taxon>
        <taxon>Actinomycetota</taxon>
        <taxon>Actinomycetes</taxon>
        <taxon>Propionibacteriales</taxon>
        <taxon>Kribbellaceae</taxon>
        <taxon>Kribbella</taxon>
    </lineage>
</organism>
<dbReference type="InterPro" id="IPR035906">
    <property type="entry name" value="MetI-like_sf"/>
</dbReference>
<evidence type="ECO:0000256" key="4">
    <source>
        <dbReference type="ARBA" id="ARBA00022692"/>
    </source>
</evidence>
<evidence type="ECO:0000256" key="8">
    <source>
        <dbReference type="SAM" id="MobiDB-lite"/>
    </source>
</evidence>
<keyword evidence="4 7" id="KW-0812">Transmembrane</keyword>
<dbReference type="CDD" id="cd06261">
    <property type="entry name" value="TM_PBP2"/>
    <property type="match status" value="1"/>
</dbReference>
<evidence type="ECO:0000313" key="11">
    <source>
        <dbReference type="Proteomes" id="UP000553957"/>
    </source>
</evidence>
<dbReference type="EMBL" id="JACHKF010000001">
    <property type="protein sequence ID" value="MBB6566788.1"/>
    <property type="molecule type" value="Genomic_DNA"/>
</dbReference>
<reference evidence="10 11" key="1">
    <citation type="submission" date="2020-08" db="EMBL/GenBank/DDBJ databases">
        <title>Sequencing the genomes of 1000 actinobacteria strains.</title>
        <authorList>
            <person name="Klenk H.-P."/>
        </authorList>
    </citation>
    <scope>NUCLEOTIDE SEQUENCE [LARGE SCALE GENOMIC DNA]</scope>
    <source>
        <strain evidence="10 11">DSM 15626</strain>
    </source>
</reference>
<evidence type="ECO:0000259" key="9">
    <source>
        <dbReference type="PROSITE" id="PS50928"/>
    </source>
</evidence>
<feature type="transmembrane region" description="Helical" evidence="7">
    <location>
        <begin position="34"/>
        <end position="55"/>
    </location>
</feature>
<evidence type="ECO:0000256" key="6">
    <source>
        <dbReference type="ARBA" id="ARBA00023136"/>
    </source>
</evidence>
<feature type="region of interest" description="Disordered" evidence="8">
    <location>
        <begin position="1"/>
        <end position="25"/>
    </location>
</feature>
<dbReference type="RefSeq" id="WP_184999608.1">
    <property type="nucleotide sequence ID" value="NZ_BAAAGT010000004.1"/>
</dbReference>
<feature type="transmembrane region" description="Helical" evidence="7">
    <location>
        <begin position="93"/>
        <end position="115"/>
    </location>
</feature>
<dbReference type="PROSITE" id="PS50928">
    <property type="entry name" value="ABC_TM1"/>
    <property type="match status" value="1"/>
</dbReference>
<gene>
    <name evidence="10" type="ORF">HNR71_002425</name>
</gene>
<keyword evidence="10" id="KW-0762">Sugar transport</keyword>
<dbReference type="PANTHER" id="PTHR43744:SF12">
    <property type="entry name" value="ABC TRANSPORTER PERMEASE PROTEIN MG189-RELATED"/>
    <property type="match status" value="1"/>
</dbReference>
<dbReference type="PANTHER" id="PTHR43744">
    <property type="entry name" value="ABC TRANSPORTER PERMEASE PROTEIN MG189-RELATED-RELATED"/>
    <property type="match status" value="1"/>
</dbReference>
<dbReference type="GO" id="GO:0005886">
    <property type="term" value="C:plasma membrane"/>
    <property type="evidence" value="ECO:0007669"/>
    <property type="project" value="UniProtKB-SubCell"/>
</dbReference>
<dbReference type="GO" id="GO:0055085">
    <property type="term" value="P:transmembrane transport"/>
    <property type="evidence" value="ECO:0007669"/>
    <property type="project" value="InterPro"/>
</dbReference>
<feature type="transmembrane region" description="Helical" evidence="7">
    <location>
        <begin position="259"/>
        <end position="277"/>
    </location>
</feature>
<sequence>MVNLLDRPKVRRPSSAGPSSKGSRPVARLTLPTLLLLTAIVTILPFAAMVLVAFAPDSGQTFPGAFNPSTWTFENFAHVLSSSNIPRWTLNSLLYSLISVVAVLLFAAMAGYAFAKKRFPGRELIFWAFLATLMVPFQATLIPSYILVSRLDWVDSYWGLIVPTLANSQAVFLLRQFISQLPDELFEAAEIDGAPEWKIFTLIVMPLIRPALATLGIFVFLWHWNDFLWPLVIGQSNNMQTLTVGLATLQTQSVPINQIMAGATITVVPSLLVFGLLQRYLTDSIAMSGLKS</sequence>
<evidence type="ECO:0000256" key="2">
    <source>
        <dbReference type="ARBA" id="ARBA00022448"/>
    </source>
</evidence>
<dbReference type="InterPro" id="IPR000515">
    <property type="entry name" value="MetI-like"/>
</dbReference>
<evidence type="ECO:0000313" key="10">
    <source>
        <dbReference type="EMBL" id="MBB6566788.1"/>
    </source>
</evidence>
<feature type="transmembrane region" description="Helical" evidence="7">
    <location>
        <begin position="199"/>
        <end position="222"/>
    </location>
</feature>
<feature type="transmembrane region" description="Helical" evidence="7">
    <location>
        <begin position="124"/>
        <end position="146"/>
    </location>
</feature>
<dbReference type="SUPFAM" id="SSF161098">
    <property type="entry name" value="MetI-like"/>
    <property type="match status" value="1"/>
</dbReference>
<comment type="similarity">
    <text evidence="7">Belongs to the binding-protein-dependent transport system permease family.</text>
</comment>
<dbReference type="AlphaFoldDB" id="A0A841S3Q1"/>
<name>A0A841S3Q1_9ACTN</name>
<dbReference type="Gene3D" id="1.10.3720.10">
    <property type="entry name" value="MetI-like"/>
    <property type="match status" value="1"/>
</dbReference>